<keyword evidence="10" id="KW-1133">Transmembrane helix</keyword>
<dbReference type="GO" id="GO:0004497">
    <property type="term" value="F:monooxygenase activity"/>
    <property type="evidence" value="ECO:0007669"/>
    <property type="project" value="UniProtKB-KW"/>
</dbReference>
<dbReference type="PROSITE" id="PS00086">
    <property type="entry name" value="CYTOCHROME_P450"/>
    <property type="match status" value="1"/>
</dbReference>
<dbReference type="PRINTS" id="PR00463">
    <property type="entry name" value="EP450I"/>
</dbReference>
<evidence type="ECO:0000256" key="1">
    <source>
        <dbReference type="ARBA" id="ARBA00001971"/>
    </source>
</evidence>
<keyword evidence="3 8" id="KW-0349">Heme</keyword>
<dbReference type="OrthoDB" id="1470350at2759"/>
<comment type="cofactor">
    <cofactor evidence="1 8">
        <name>heme</name>
        <dbReference type="ChEBI" id="CHEBI:30413"/>
    </cofactor>
</comment>
<comment type="caution">
    <text evidence="11">The sequence shown here is derived from an EMBL/GenBank/DDBJ whole genome shotgun (WGS) entry which is preliminary data.</text>
</comment>
<feature type="transmembrane region" description="Helical" evidence="10">
    <location>
        <begin position="18"/>
        <end position="36"/>
    </location>
</feature>
<dbReference type="GO" id="GO:0020037">
    <property type="term" value="F:heme binding"/>
    <property type="evidence" value="ECO:0007669"/>
    <property type="project" value="InterPro"/>
</dbReference>
<dbReference type="EMBL" id="JAGFBS010000021">
    <property type="protein sequence ID" value="KAG6373630.1"/>
    <property type="molecule type" value="Genomic_DNA"/>
</dbReference>
<evidence type="ECO:0000313" key="12">
    <source>
        <dbReference type="Proteomes" id="UP000683000"/>
    </source>
</evidence>
<dbReference type="GO" id="GO:0005506">
    <property type="term" value="F:iron ion binding"/>
    <property type="evidence" value="ECO:0007669"/>
    <property type="project" value="InterPro"/>
</dbReference>
<evidence type="ECO:0000256" key="5">
    <source>
        <dbReference type="ARBA" id="ARBA00023002"/>
    </source>
</evidence>
<dbReference type="PANTHER" id="PTHR24287">
    <property type="entry name" value="P450, PUTATIVE (EUROFUNG)-RELATED"/>
    <property type="match status" value="1"/>
</dbReference>
<reference evidence="11" key="1">
    <citation type="submission" date="2021-03" db="EMBL/GenBank/DDBJ databases">
        <title>Evolutionary innovations through gain and loss of genes in the ectomycorrhizal Boletales.</title>
        <authorList>
            <person name="Wu G."/>
            <person name="Miyauchi S."/>
            <person name="Morin E."/>
            <person name="Yang Z.-L."/>
            <person name="Xu J."/>
            <person name="Martin F.M."/>
        </authorList>
    </citation>
    <scope>NUCLEOTIDE SEQUENCE</scope>
    <source>
        <strain evidence="11">BR01</strain>
    </source>
</reference>
<dbReference type="PRINTS" id="PR00385">
    <property type="entry name" value="P450"/>
</dbReference>
<dbReference type="InterPro" id="IPR017972">
    <property type="entry name" value="Cyt_P450_CS"/>
</dbReference>
<evidence type="ECO:0000256" key="3">
    <source>
        <dbReference type="ARBA" id="ARBA00022617"/>
    </source>
</evidence>
<keyword evidence="4 8" id="KW-0479">Metal-binding</keyword>
<evidence type="ECO:0000256" key="10">
    <source>
        <dbReference type="SAM" id="Phobius"/>
    </source>
</evidence>
<keyword evidence="10" id="KW-0812">Transmembrane</keyword>
<sequence length="613" mass="70146">MSSSSERVCFRRRIIKDIFRVIGLPPLILSALAHLLHVRLRWWSLPAYLLSIALAAVARVHYTDFVQRREAKQLGARLIPRVVGKWPGNIDVMLKMRKAFASNYLYNPYLELFEEYQCTTLNTRILWMDNIISMDEEHTKYVLATGFSNFWRGTAQRERMESFLGDGIFNRDDQTWKEVSIMLIECNDAQGPLKHRALARPFFARDRISDFELFDRHSTRALSILSDMAAANQPCDVQDLYARFTIDAASEFLFGKNMDTLSRQLPTPGSASLGERGSSTNDAWGTFVKAFEAVQRIITVRARMGIIWPVFELFNDKTAPHVDTIRQWLDPLVRQTLEEKAAFKQAGVDGNQEGKTFLQHLADSTNDVGVIRYQLLNILLAARDTTACLLTFVTYFLALHPNVARKLREEVLDVCGHGTPTYETIKKLKYMKAVIDETLRLFPPVPLNQRQSRPTSCALPPPDRTFSTISDEPLYMPKSTTFFYSTLLMQWNKALWGHDADEFDPERWIDPNRLSKFTSNPMMFTPFSAGPRICIGQNYAYNEASFFLVRLMQQFDTFTLATDAQPQSSLPPPEWKCGRGRQAVEMIRPEAAMTLFVKSGLWVRLGKAAYLGH</sequence>
<comment type="similarity">
    <text evidence="2 9">Belongs to the cytochrome P450 family.</text>
</comment>
<dbReference type="PANTHER" id="PTHR24287:SF1">
    <property type="entry name" value="P450, PUTATIVE (EUROFUNG)-RELATED"/>
    <property type="match status" value="1"/>
</dbReference>
<dbReference type="InterPro" id="IPR036396">
    <property type="entry name" value="Cyt_P450_sf"/>
</dbReference>
<feature type="binding site" description="axial binding residue" evidence="8">
    <location>
        <position position="534"/>
    </location>
    <ligand>
        <name>heme</name>
        <dbReference type="ChEBI" id="CHEBI:30413"/>
    </ligand>
    <ligandPart>
        <name>Fe</name>
        <dbReference type="ChEBI" id="CHEBI:18248"/>
    </ligandPart>
</feature>
<evidence type="ECO:0000256" key="4">
    <source>
        <dbReference type="ARBA" id="ARBA00022723"/>
    </source>
</evidence>
<evidence type="ECO:0000256" key="8">
    <source>
        <dbReference type="PIRSR" id="PIRSR602401-1"/>
    </source>
</evidence>
<gene>
    <name evidence="11" type="ORF">JVT61DRAFT_6291</name>
</gene>
<dbReference type="SUPFAM" id="SSF48264">
    <property type="entry name" value="Cytochrome P450"/>
    <property type="match status" value="1"/>
</dbReference>
<keyword evidence="12" id="KW-1185">Reference proteome</keyword>
<keyword evidence="7 9" id="KW-0503">Monooxygenase</keyword>
<dbReference type="InterPro" id="IPR002401">
    <property type="entry name" value="Cyt_P450_E_grp-I"/>
</dbReference>
<accession>A0A8I2YK51</accession>
<dbReference type="InterPro" id="IPR047146">
    <property type="entry name" value="Cyt_P450_E_CYP52_fungi"/>
</dbReference>
<keyword evidence="6 8" id="KW-0408">Iron</keyword>
<evidence type="ECO:0000256" key="2">
    <source>
        <dbReference type="ARBA" id="ARBA00010617"/>
    </source>
</evidence>
<protein>
    <submittedName>
        <fullName evidence="11">Cytochrome P450 monooxygenase CYP63</fullName>
    </submittedName>
</protein>
<name>A0A8I2YK51_9AGAM</name>
<dbReference type="GO" id="GO:0016705">
    <property type="term" value="F:oxidoreductase activity, acting on paired donors, with incorporation or reduction of molecular oxygen"/>
    <property type="evidence" value="ECO:0007669"/>
    <property type="project" value="InterPro"/>
</dbReference>
<dbReference type="Pfam" id="PF00067">
    <property type="entry name" value="p450"/>
    <property type="match status" value="1"/>
</dbReference>
<keyword evidence="10" id="KW-0472">Membrane</keyword>
<evidence type="ECO:0000256" key="6">
    <source>
        <dbReference type="ARBA" id="ARBA00023004"/>
    </source>
</evidence>
<proteinExistence type="inferred from homology"/>
<dbReference type="Gene3D" id="1.10.630.10">
    <property type="entry name" value="Cytochrome P450"/>
    <property type="match status" value="1"/>
</dbReference>
<evidence type="ECO:0000313" key="11">
    <source>
        <dbReference type="EMBL" id="KAG6373630.1"/>
    </source>
</evidence>
<evidence type="ECO:0000256" key="7">
    <source>
        <dbReference type="ARBA" id="ARBA00023033"/>
    </source>
</evidence>
<dbReference type="AlphaFoldDB" id="A0A8I2YK51"/>
<evidence type="ECO:0000256" key="9">
    <source>
        <dbReference type="RuleBase" id="RU000461"/>
    </source>
</evidence>
<keyword evidence="5 9" id="KW-0560">Oxidoreductase</keyword>
<dbReference type="InterPro" id="IPR001128">
    <property type="entry name" value="Cyt_P450"/>
</dbReference>
<dbReference type="Proteomes" id="UP000683000">
    <property type="component" value="Unassembled WGS sequence"/>
</dbReference>
<organism evidence="11 12">
    <name type="scientific">Boletus reticuloceps</name>
    <dbReference type="NCBI Taxonomy" id="495285"/>
    <lineage>
        <taxon>Eukaryota</taxon>
        <taxon>Fungi</taxon>
        <taxon>Dikarya</taxon>
        <taxon>Basidiomycota</taxon>
        <taxon>Agaricomycotina</taxon>
        <taxon>Agaricomycetes</taxon>
        <taxon>Agaricomycetidae</taxon>
        <taxon>Boletales</taxon>
        <taxon>Boletineae</taxon>
        <taxon>Boletaceae</taxon>
        <taxon>Boletoideae</taxon>
        <taxon>Boletus</taxon>
    </lineage>
</organism>